<dbReference type="Gene3D" id="1.25.40.270">
    <property type="entry name" value="Vacuolar protein sorting-associated protein vta1"/>
    <property type="match status" value="1"/>
</dbReference>
<accession>A0A1E7FSD6</accession>
<dbReference type="InParanoid" id="A0A1E7FSD6"/>
<dbReference type="KEGG" id="fcy:FRACYDRAFT_224213"/>
<evidence type="ECO:0000256" key="2">
    <source>
        <dbReference type="ARBA" id="ARBA00023136"/>
    </source>
</evidence>
<evidence type="ECO:0000313" key="6">
    <source>
        <dbReference type="Proteomes" id="UP000095751"/>
    </source>
</evidence>
<feature type="domain" description="Vta1/callose synthase N-terminal" evidence="4">
    <location>
        <begin position="11"/>
        <end position="159"/>
    </location>
</feature>
<keyword evidence="2" id="KW-0472">Membrane</keyword>
<evidence type="ECO:0000256" key="1">
    <source>
        <dbReference type="ARBA" id="ARBA00004308"/>
    </source>
</evidence>
<evidence type="ECO:0000259" key="4">
    <source>
        <dbReference type="Pfam" id="PF04652"/>
    </source>
</evidence>
<proteinExistence type="predicted"/>
<dbReference type="EMBL" id="KV784354">
    <property type="protein sequence ID" value="OEU21090.1"/>
    <property type="molecule type" value="Genomic_DNA"/>
</dbReference>
<feature type="compositionally biased region" description="Acidic residues" evidence="3">
    <location>
        <begin position="210"/>
        <end position="221"/>
    </location>
</feature>
<dbReference type="GO" id="GO:0005771">
    <property type="term" value="C:multivesicular body"/>
    <property type="evidence" value="ECO:0007669"/>
    <property type="project" value="TreeGrafter"/>
</dbReference>
<feature type="region of interest" description="Disordered" evidence="3">
    <location>
        <begin position="160"/>
        <end position="330"/>
    </location>
</feature>
<dbReference type="AlphaFoldDB" id="A0A1E7FSD6"/>
<gene>
    <name evidence="5" type="ORF">FRACYDRAFT_224213</name>
</gene>
<dbReference type="Proteomes" id="UP000095751">
    <property type="component" value="Unassembled WGS sequence"/>
</dbReference>
<organism evidence="5 6">
    <name type="scientific">Fragilariopsis cylindrus CCMP1102</name>
    <dbReference type="NCBI Taxonomy" id="635003"/>
    <lineage>
        <taxon>Eukaryota</taxon>
        <taxon>Sar</taxon>
        <taxon>Stramenopiles</taxon>
        <taxon>Ochrophyta</taxon>
        <taxon>Bacillariophyta</taxon>
        <taxon>Bacillariophyceae</taxon>
        <taxon>Bacillariophycidae</taxon>
        <taxon>Bacillariales</taxon>
        <taxon>Bacillariaceae</taxon>
        <taxon>Fragilariopsis</taxon>
    </lineage>
</organism>
<dbReference type="InterPro" id="IPR039431">
    <property type="entry name" value="Vta1/CALS_N"/>
</dbReference>
<protein>
    <submittedName>
        <fullName evidence="5">DUF605-domain-containing protein</fullName>
    </submittedName>
</protein>
<dbReference type="InterPro" id="IPR044538">
    <property type="entry name" value="Vta1-like"/>
</dbReference>
<feature type="compositionally biased region" description="Acidic residues" evidence="3">
    <location>
        <begin position="171"/>
        <end position="185"/>
    </location>
</feature>
<name>A0A1E7FSD6_9STRA</name>
<evidence type="ECO:0000256" key="3">
    <source>
        <dbReference type="SAM" id="MobiDB-lite"/>
    </source>
</evidence>
<dbReference type="Pfam" id="PF04652">
    <property type="entry name" value="Vta1"/>
    <property type="match status" value="1"/>
</dbReference>
<dbReference type="OrthoDB" id="391137at2759"/>
<sequence>MPLTIPPEVKKITPYVRRAEELDRDKGNPESRLVSYYCRQYAVHTGISLATSPAGKGCLGELLGNLEAEKVIMDSFTRDESKFLCTKFADKIFDKADLEDRTAGANKNTARTFYAAASFLEILQQFHGDDDNSEEVEEQKKKSVYSKWKATEILKAIKEGRTPTSGGYGEDNNDAVADDEDEQEEEVPKAVASDESVELTAHTPYVVETVSDDNDKEEGEETPMNIPTNGDDGSGGGDDDDDGDENSGDEEGTEVGLGPPPAYYPVGIEPVDPYPILPPAPPMAPPKPPMTFNPPPPAPMDIPPPVPTNRLTPPKPKKTSFLGGLVGSNNKKMNKKVGKVEIADATELTRFALAALDDKDADLAADRLQQALKMLGR</sequence>
<dbReference type="GO" id="GO:0032511">
    <property type="term" value="P:late endosome to vacuole transport via multivesicular body sorting pathway"/>
    <property type="evidence" value="ECO:0007669"/>
    <property type="project" value="InterPro"/>
</dbReference>
<keyword evidence="6" id="KW-1185">Reference proteome</keyword>
<feature type="compositionally biased region" description="Pro residues" evidence="3">
    <location>
        <begin position="272"/>
        <end position="307"/>
    </location>
</feature>
<dbReference type="InterPro" id="IPR023175">
    <property type="entry name" value="Vta1/CALS_N_sf"/>
</dbReference>
<reference evidence="5 6" key="1">
    <citation type="submission" date="2016-09" db="EMBL/GenBank/DDBJ databases">
        <title>Extensive genetic diversity and differential bi-allelic expression allows diatom success in the polar Southern Ocean.</title>
        <authorList>
            <consortium name="DOE Joint Genome Institute"/>
            <person name="Mock T."/>
            <person name="Otillar R.P."/>
            <person name="Strauss J."/>
            <person name="Dupont C."/>
            <person name="Frickenhaus S."/>
            <person name="Maumus F."/>
            <person name="Mcmullan M."/>
            <person name="Sanges R."/>
            <person name="Schmutz J."/>
            <person name="Toseland A."/>
            <person name="Valas R."/>
            <person name="Veluchamy A."/>
            <person name="Ward B.J."/>
            <person name="Allen A."/>
            <person name="Barry K."/>
            <person name="Falciatore A."/>
            <person name="Ferrante M."/>
            <person name="Fortunato A.E."/>
            <person name="Gloeckner G."/>
            <person name="Gruber A."/>
            <person name="Hipkin R."/>
            <person name="Janech M."/>
            <person name="Kroth P."/>
            <person name="Leese F."/>
            <person name="Lindquist E."/>
            <person name="Lyon B.R."/>
            <person name="Martin J."/>
            <person name="Mayer C."/>
            <person name="Parker M."/>
            <person name="Quesneville H."/>
            <person name="Raymond J."/>
            <person name="Uhlig C."/>
            <person name="Valentin K.U."/>
            <person name="Worden A.Z."/>
            <person name="Armbrust E.V."/>
            <person name="Bowler C."/>
            <person name="Green B."/>
            <person name="Moulton V."/>
            <person name="Van Oosterhout C."/>
            <person name="Grigoriev I."/>
        </authorList>
    </citation>
    <scope>NUCLEOTIDE SEQUENCE [LARGE SCALE GENOMIC DNA]</scope>
    <source>
        <strain evidence="5 6">CCMP1102</strain>
    </source>
</reference>
<evidence type="ECO:0000313" key="5">
    <source>
        <dbReference type="EMBL" id="OEU21090.1"/>
    </source>
</evidence>
<feature type="compositionally biased region" description="Acidic residues" evidence="3">
    <location>
        <begin position="237"/>
        <end position="253"/>
    </location>
</feature>
<dbReference type="PANTHER" id="PTHR46009:SF1">
    <property type="entry name" value="VACUOLAR PROTEIN SORTING-ASSOCIATED PROTEIN VTA1 HOMOLOG"/>
    <property type="match status" value="1"/>
</dbReference>
<comment type="subcellular location">
    <subcellularLocation>
        <location evidence="1">Endomembrane system</location>
    </subcellularLocation>
</comment>
<dbReference type="PANTHER" id="PTHR46009">
    <property type="entry name" value="VACUOLAR PROTEIN SORTING-ASSOCIATED PROTEIN VTA1 HOMOLOG"/>
    <property type="match status" value="1"/>
</dbReference>